<reference evidence="1" key="2">
    <citation type="submission" date="2020-07" db="EMBL/GenBank/DDBJ databases">
        <authorList>
            <person name="Vera ALvarez R."/>
            <person name="Arias-Moreno D.M."/>
            <person name="Jimenez-Jacinto V."/>
            <person name="Jimenez-Bremont J.F."/>
            <person name="Swaminathan K."/>
            <person name="Moose S.P."/>
            <person name="Guerrero-Gonzalez M.L."/>
            <person name="Marino-Ramirez L."/>
            <person name="Landsman D."/>
            <person name="Rodriguez-Kessler M."/>
            <person name="Delgado-Sanchez P."/>
        </authorList>
    </citation>
    <scope>NUCLEOTIDE SEQUENCE</scope>
    <source>
        <tissue evidence="1">Cladode</tissue>
    </source>
</reference>
<dbReference type="EMBL" id="GISG01277204">
    <property type="protein sequence ID" value="MBA4678002.1"/>
    <property type="molecule type" value="Transcribed_RNA"/>
</dbReference>
<name>A0A7C9EUR2_OPUST</name>
<reference evidence="1" key="1">
    <citation type="journal article" date="2013" name="J. Plant Res.">
        <title>Effect of fungi and light on seed germination of three Opuntia species from semiarid lands of central Mexico.</title>
        <authorList>
            <person name="Delgado-Sanchez P."/>
            <person name="Jimenez-Bremont J.F."/>
            <person name="Guerrero-Gonzalez Mde L."/>
            <person name="Flores J."/>
        </authorList>
    </citation>
    <scope>NUCLEOTIDE SEQUENCE</scope>
    <source>
        <tissue evidence="1">Cladode</tissue>
    </source>
</reference>
<protein>
    <submittedName>
        <fullName evidence="1">Uncharacterized protein</fullName>
    </submittedName>
</protein>
<organism evidence="1">
    <name type="scientific">Opuntia streptacantha</name>
    <name type="common">Prickly pear cactus</name>
    <name type="synonym">Opuntia cardona</name>
    <dbReference type="NCBI Taxonomy" id="393608"/>
    <lineage>
        <taxon>Eukaryota</taxon>
        <taxon>Viridiplantae</taxon>
        <taxon>Streptophyta</taxon>
        <taxon>Embryophyta</taxon>
        <taxon>Tracheophyta</taxon>
        <taxon>Spermatophyta</taxon>
        <taxon>Magnoliopsida</taxon>
        <taxon>eudicotyledons</taxon>
        <taxon>Gunneridae</taxon>
        <taxon>Pentapetalae</taxon>
        <taxon>Caryophyllales</taxon>
        <taxon>Cactineae</taxon>
        <taxon>Cactaceae</taxon>
        <taxon>Opuntioideae</taxon>
        <taxon>Opuntia</taxon>
    </lineage>
</organism>
<dbReference type="EMBL" id="GISG01277209">
    <property type="protein sequence ID" value="MBA4678005.1"/>
    <property type="molecule type" value="Transcribed_RNA"/>
</dbReference>
<dbReference type="AlphaFoldDB" id="A0A7C9EUR2"/>
<evidence type="ECO:0000313" key="1">
    <source>
        <dbReference type="EMBL" id="MBA4678002.1"/>
    </source>
</evidence>
<accession>A0A7C9EUR2</accession>
<proteinExistence type="predicted"/>
<sequence>MIHDYFNMPYSCSQINGDMMPVTSIAKSLVASLSEITTCAGGAKIEQNNFLEIGSYFYRVSQAIEEIQTSGNTIGQAIAAIESLSERTDSAKAILRKHYQHLGIKYMQKL</sequence>